<evidence type="ECO:0008006" key="3">
    <source>
        <dbReference type="Google" id="ProtNLM"/>
    </source>
</evidence>
<dbReference type="KEGG" id="pob:LPB03_13550"/>
<keyword evidence="2" id="KW-1185">Reference proteome</keyword>
<dbReference type="Pfam" id="PF11185">
    <property type="entry name" value="DUF2971"/>
    <property type="match status" value="1"/>
</dbReference>
<evidence type="ECO:0000313" key="1">
    <source>
        <dbReference type="EMBL" id="OBY65816.1"/>
    </source>
</evidence>
<dbReference type="AlphaFoldDB" id="A0A1B8U1R8"/>
<dbReference type="Proteomes" id="UP000092584">
    <property type="component" value="Unassembled WGS sequence"/>
</dbReference>
<organism evidence="1 2">
    <name type="scientific">Polaribacter vadi</name>
    <dbReference type="NCBI Taxonomy" id="1774273"/>
    <lineage>
        <taxon>Bacteria</taxon>
        <taxon>Pseudomonadati</taxon>
        <taxon>Bacteroidota</taxon>
        <taxon>Flavobacteriia</taxon>
        <taxon>Flavobacteriales</taxon>
        <taxon>Flavobacteriaceae</taxon>
    </lineage>
</organism>
<reference evidence="2" key="1">
    <citation type="submission" date="2016-02" db="EMBL/GenBank/DDBJ databases">
        <authorList>
            <person name="Shin S.-K."/>
            <person name="Yi H."/>
            <person name="Kim E."/>
        </authorList>
    </citation>
    <scope>NUCLEOTIDE SEQUENCE [LARGE SCALE GENOMIC DNA]</scope>
    <source>
        <strain evidence="2">LPB0003</strain>
    </source>
</reference>
<evidence type="ECO:0000313" key="2">
    <source>
        <dbReference type="Proteomes" id="UP000092584"/>
    </source>
</evidence>
<dbReference type="RefSeq" id="WP_065318105.1">
    <property type="nucleotide sequence ID" value="NZ_CP017477.1"/>
</dbReference>
<accession>A0A1B8U1R8</accession>
<gene>
    <name evidence="1" type="ORF">LPB3_02910</name>
</gene>
<sequence>MSNIIYKYLPSERITYLENELLRFTQPGDLNDPFECLPVYPTVEETIEIINKVSKMEIDSLKKMKLSKSERIDYKNKLIRKYKTIITDIKKDSPKNLRKDFYKDSNININSKLGIFSLSRRWNSTLMWSHYTNSHKGFCVGFDRTADFFMRDSKSIDPNYIFQPVIYDENRIKIPIERGVKINPNVLLTKSLDWKYEEEERVLASLDKSDKRIKNEPFDIFLFRVPHKIIKEIVTGANISKNDYEKINQFCIENNIELYESKISDTKFNMNRKKRK</sequence>
<name>A0A1B8U1R8_9FLAO</name>
<dbReference type="OrthoDB" id="190848at2"/>
<protein>
    <recommendedName>
        <fullName evidence="3">DUF2971 domain-containing protein</fullName>
    </recommendedName>
</protein>
<comment type="caution">
    <text evidence="1">The sequence shown here is derived from an EMBL/GenBank/DDBJ whole genome shotgun (WGS) entry which is preliminary data.</text>
</comment>
<proteinExistence type="predicted"/>
<dbReference type="EMBL" id="LSFM01000014">
    <property type="protein sequence ID" value="OBY65816.1"/>
    <property type="molecule type" value="Genomic_DNA"/>
</dbReference>
<dbReference type="InterPro" id="IPR021352">
    <property type="entry name" value="DUF2971"/>
</dbReference>
<dbReference type="STRING" id="1774273.LPB03_13550"/>